<dbReference type="Pfam" id="PF00210">
    <property type="entry name" value="Ferritin"/>
    <property type="match status" value="1"/>
</dbReference>
<accession>A0A3B0QL56</accession>
<name>A0A3B0QL56_9ZZZZ</name>
<dbReference type="Gene3D" id="1.20.1260.10">
    <property type="match status" value="1"/>
</dbReference>
<evidence type="ECO:0000256" key="2">
    <source>
        <dbReference type="ARBA" id="ARBA00022723"/>
    </source>
</evidence>
<keyword evidence="4" id="KW-0408">Iron</keyword>
<dbReference type="SUPFAM" id="SSF47240">
    <property type="entry name" value="Ferritin-like"/>
    <property type="match status" value="1"/>
</dbReference>
<dbReference type="PANTHER" id="PTHR11431:SF127">
    <property type="entry name" value="BACTERIAL NON-HEME FERRITIN"/>
    <property type="match status" value="1"/>
</dbReference>
<dbReference type="GO" id="GO:0042802">
    <property type="term" value="F:identical protein binding"/>
    <property type="evidence" value="ECO:0007669"/>
    <property type="project" value="UniProtKB-ARBA"/>
</dbReference>
<dbReference type="CDD" id="cd01055">
    <property type="entry name" value="Nonheme_Ferritin"/>
    <property type="match status" value="1"/>
</dbReference>
<evidence type="ECO:0000313" key="6">
    <source>
        <dbReference type="EMBL" id="VAV82510.1"/>
    </source>
</evidence>
<feature type="domain" description="Ferritin-like diiron" evidence="5">
    <location>
        <begin position="1"/>
        <end position="145"/>
    </location>
</feature>
<dbReference type="GO" id="GO:0008198">
    <property type="term" value="F:ferrous iron binding"/>
    <property type="evidence" value="ECO:0007669"/>
    <property type="project" value="TreeGrafter"/>
</dbReference>
<evidence type="ECO:0000259" key="5">
    <source>
        <dbReference type="PROSITE" id="PS50905"/>
    </source>
</evidence>
<dbReference type="FunFam" id="1.20.1260.10:FF:000001">
    <property type="entry name" value="Non-heme ferritin"/>
    <property type="match status" value="1"/>
</dbReference>
<dbReference type="InterPro" id="IPR001519">
    <property type="entry name" value="Ferritin"/>
</dbReference>
<dbReference type="GO" id="GO:0005829">
    <property type="term" value="C:cytosol"/>
    <property type="evidence" value="ECO:0007669"/>
    <property type="project" value="TreeGrafter"/>
</dbReference>
<dbReference type="PANTHER" id="PTHR11431">
    <property type="entry name" value="FERRITIN"/>
    <property type="match status" value="1"/>
</dbReference>
<dbReference type="InterPro" id="IPR008331">
    <property type="entry name" value="Ferritin_DPS_dom"/>
</dbReference>
<dbReference type="InterPro" id="IPR009078">
    <property type="entry name" value="Ferritin-like_SF"/>
</dbReference>
<organism evidence="6">
    <name type="scientific">hydrothermal vent metagenome</name>
    <dbReference type="NCBI Taxonomy" id="652676"/>
    <lineage>
        <taxon>unclassified sequences</taxon>
        <taxon>metagenomes</taxon>
        <taxon>ecological metagenomes</taxon>
    </lineage>
</organism>
<evidence type="ECO:0000256" key="4">
    <source>
        <dbReference type="ARBA" id="ARBA00023004"/>
    </source>
</evidence>
<keyword evidence="1" id="KW-0409">Iron storage</keyword>
<sequence length="168" mass="19064">MISSNMAEVLNKHMNAEFYSSYLYLSMSAYASSKGWRGCSSWLYVQAQEEMIHVQKLYVYLDDQDARIELYAIEKPPVEFGSPLELFGAVLDHERKVTALVNEVMTTAVKEGDHATETFWQWFVTEQTEEEKNCRDVVDRLKLAGEAGPGLFMIDNELAARVLTPAAP</sequence>
<dbReference type="GO" id="GO:0006826">
    <property type="term" value="P:iron ion transport"/>
    <property type="evidence" value="ECO:0007669"/>
    <property type="project" value="InterPro"/>
</dbReference>
<proteinExistence type="predicted"/>
<dbReference type="PROSITE" id="PS50905">
    <property type="entry name" value="FERRITIN_LIKE"/>
    <property type="match status" value="1"/>
</dbReference>
<keyword evidence="3" id="KW-0560">Oxidoreductase</keyword>
<reference evidence="6" key="1">
    <citation type="submission" date="2018-06" db="EMBL/GenBank/DDBJ databases">
        <authorList>
            <person name="Zhirakovskaya E."/>
        </authorList>
    </citation>
    <scope>NUCLEOTIDE SEQUENCE</scope>
</reference>
<gene>
    <name evidence="6" type="ORF">MNBD_DELTA01-1606</name>
</gene>
<evidence type="ECO:0000256" key="3">
    <source>
        <dbReference type="ARBA" id="ARBA00023002"/>
    </source>
</evidence>
<dbReference type="EMBL" id="UOEA01000021">
    <property type="protein sequence ID" value="VAV82510.1"/>
    <property type="molecule type" value="Genomic_DNA"/>
</dbReference>
<evidence type="ECO:0000256" key="1">
    <source>
        <dbReference type="ARBA" id="ARBA00022434"/>
    </source>
</evidence>
<dbReference type="GO" id="GO:0004322">
    <property type="term" value="F:ferroxidase activity"/>
    <property type="evidence" value="ECO:0007669"/>
    <property type="project" value="TreeGrafter"/>
</dbReference>
<dbReference type="GO" id="GO:0006879">
    <property type="term" value="P:intracellular iron ion homeostasis"/>
    <property type="evidence" value="ECO:0007669"/>
    <property type="project" value="UniProtKB-KW"/>
</dbReference>
<keyword evidence="2" id="KW-0479">Metal-binding</keyword>
<dbReference type="InterPro" id="IPR041719">
    <property type="entry name" value="Ferritin_prok"/>
</dbReference>
<dbReference type="InterPro" id="IPR009040">
    <property type="entry name" value="Ferritin-like_diiron"/>
</dbReference>
<dbReference type="AlphaFoldDB" id="A0A3B0QL56"/>
<dbReference type="GO" id="GO:0008199">
    <property type="term" value="F:ferric iron binding"/>
    <property type="evidence" value="ECO:0007669"/>
    <property type="project" value="InterPro"/>
</dbReference>
<protein>
    <submittedName>
        <fullName evidence="6">Ferritin-like protein 2</fullName>
    </submittedName>
</protein>
<dbReference type="InterPro" id="IPR012347">
    <property type="entry name" value="Ferritin-like"/>
</dbReference>